<reference evidence="2 3" key="1">
    <citation type="submission" date="2021-04" db="EMBL/GenBank/DDBJ databases">
        <authorList>
            <person name="Bliznina A."/>
        </authorList>
    </citation>
    <scope>NUCLEOTIDE SEQUENCE [LARGE SCALE GENOMIC DNA]</scope>
</reference>
<keyword evidence="3" id="KW-1185">Reference proteome</keyword>
<dbReference type="EMBL" id="OU015566">
    <property type="protein sequence ID" value="CAG5105384.1"/>
    <property type="molecule type" value="Genomic_DNA"/>
</dbReference>
<feature type="compositionally biased region" description="Basic residues" evidence="1">
    <location>
        <begin position="59"/>
        <end position="70"/>
    </location>
</feature>
<gene>
    <name evidence="2" type="ORF">OKIOD_LOCUS10848</name>
</gene>
<dbReference type="Proteomes" id="UP001158576">
    <property type="component" value="Chromosome 1"/>
</dbReference>
<sequence length="155" mass="18511">MDEKDKALVGIVHRRQSKKPEPFQVKHAPVKKRKRKYQRKSLANQTEQQPAPIPPPTKIIKRTKPAAPKKIKPEIIDLTKETQPSERALRMVVNEFLNMKTVWKMTVVHLRILITMRYPELDEKEVHFDKRWRKWVKDELEVRLKRFIPPSAHQD</sequence>
<name>A0ABN7SV34_OIKDI</name>
<protein>
    <submittedName>
        <fullName evidence="2">Oidioi.mRNA.OKI2018_I69.chr1.g2083.t1.cds</fullName>
    </submittedName>
</protein>
<evidence type="ECO:0000313" key="2">
    <source>
        <dbReference type="EMBL" id="CAG5105384.1"/>
    </source>
</evidence>
<feature type="region of interest" description="Disordered" evidence="1">
    <location>
        <begin position="1"/>
        <end position="72"/>
    </location>
</feature>
<evidence type="ECO:0000256" key="1">
    <source>
        <dbReference type="SAM" id="MobiDB-lite"/>
    </source>
</evidence>
<evidence type="ECO:0000313" key="3">
    <source>
        <dbReference type="Proteomes" id="UP001158576"/>
    </source>
</evidence>
<feature type="compositionally biased region" description="Basic residues" evidence="1">
    <location>
        <begin position="28"/>
        <end position="39"/>
    </location>
</feature>
<organism evidence="2 3">
    <name type="scientific">Oikopleura dioica</name>
    <name type="common">Tunicate</name>
    <dbReference type="NCBI Taxonomy" id="34765"/>
    <lineage>
        <taxon>Eukaryota</taxon>
        <taxon>Metazoa</taxon>
        <taxon>Chordata</taxon>
        <taxon>Tunicata</taxon>
        <taxon>Appendicularia</taxon>
        <taxon>Copelata</taxon>
        <taxon>Oikopleuridae</taxon>
        <taxon>Oikopleura</taxon>
    </lineage>
</organism>
<accession>A0ABN7SV34</accession>
<proteinExistence type="predicted"/>